<keyword evidence="4" id="KW-0238">DNA-binding</keyword>
<dbReference type="CDD" id="cd17532">
    <property type="entry name" value="REC_LytTR_AlgR-like"/>
    <property type="match status" value="1"/>
</dbReference>
<dbReference type="AlphaFoldDB" id="A0AAW9K417"/>
<feature type="modified residue" description="4-aspartylphosphate" evidence="1">
    <location>
        <position position="53"/>
    </location>
</feature>
<dbReference type="RefSeq" id="WP_015076312.1">
    <property type="nucleotide sequence ID" value="NZ_CP016844.1"/>
</dbReference>
<feature type="domain" description="Response regulatory" evidence="2">
    <location>
        <begin position="2"/>
        <end position="116"/>
    </location>
</feature>
<dbReference type="Proteomes" id="UP001290462">
    <property type="component" value="Unassembled WGS sequence"/>
</dbReference>
<dbReference type="Pfam" id="PF04397">
    <property type="entry name" value="LytTR"/>
    <property type="match status" value="1"/>
</dbReference>
<name>A0AAW9K417_CARML</name>
<dbReference type="SUPFAM" id="SSF52172">
    <property type="entry name" value="CheY-like"/>
    <property type="match status" value="1"/>
</dbReference>
<feature type="domain" description="HTH LytTR-type" evidence="3">
    <location>
        <begin position="139"/>
        <end position="243"/>
    </location>
</feature>
<dbReference type="SMART" id="SM00850">
    <property type="entry name" value="LytTR"/>
    <property type="match status" value="1"/>
</dbReference>
<dbReference type="Gene3D" id="2.20.25.10">
    <property type="match status" value="1"/>
</dbReference>
<sequence length="244" mass="27905">MHILIVDDEPLARDELAYLVETHPNVISVDKAESIEEALEKMVNQKPDLVFLDIHLTDESGFDLADKFKKMNHPPKIVFATAYDEYALKAFEVDAIDYILKPFEEERVRQAVEKSHSAISHLSTGEETTNLAREINGKIAIQADERIFVIALSDILYISVDNGASHIITKQQQIDTNETLTHLESRLNSTLFFKTHRSFIVNREAIQEVQPWFNHTYQVTVKNGDKIPVSRSYVKQLKEEIGLN</sequence>
<dbReference type="Gene3D" id="2.40.50.40">
    <property type="match status" value="1"/>
</dbReference>
<dbReference type="InterPro" id="IPR007492">
    <property type="entry name" value="LytTR_DNA-bd_dom"/>
</dbReference>
<comment type="caution">
    <text evidence="4">The sequence shown here is derived from an EMBL/GenBank/DDBJ whole genome shotgun (WGS) entry which is preliminary data.</text>
</comment>
<evidence type="ECO:0000259" key="2">
    <source>
        <dbReference type="PROSITE" id="PS50110"/>
    </source>
</evidence>
<dbReference type="GO" id="GO:0003677">
    <property type="term" value="F:DNA binding"/>
    <property type="evidence" value="ECO:0007669"/>
    <property type="project" value="UniProtKB-KW"/>
</dbReference>
<organism evidence="4 5">
    <name type="scientific">Carnobacterium maltaromaticum</name>
    <name type="common">Carnobacterium piscicola</name>
    <dbReference type="NCBI Taxonomy" id="2751"/>
    <lineage>
        <taxon>Bacteria</taxon>
        <taxon>Bacillati</taxon>
        <taxon>Bacillota</taxon>
        <taxon>Bacilli</taxon>
        <taxon>Lactobacillales</taxon>
        <taxon>Carnobacteriaceae</taxon>
        <taxon>Carnobacterium</taxon>
    </lineage>
</organism>
<dbReference type="InterPro" id="IPR001789">
    <property type="entry name" value="Sig_transdc_resp-reg_receiver"/>
</dbReference>
<reference evidence="4" key="1">
    <citation type="submission" date="2023-08" db="EMBL/GenBank/DDBJ databases">
        <title>Genomic characterization of piscicolin 126 produced by Carnobacterium maltaromaticum CM22 strain isolated from salmon (Salmo salar).</title>
        <authorList>
            <person name="Gonzalez-Gragera E."/>
            <person name="Garcia-Lopez J.D."/>
            <person name="Teso-Perez C."/>
            <person name="Gimenez-Hernandez I."/>
            <person name="Peralta-Sanchez J.M."/>
            <person name="Valdivia E."/>
            <person name="Montalban-Lopez M."/>
            <person name="Martin-Platero A.M."/>
            <person name="Banos A."/>
            <person name="Martinez-Bueno M."/>
        </authorList>
    </citation>
    <scope>NUCLEOTIDE SEQUENCE</scope>
    <source>
        <strain evidence="4">CM22</strain>
    </source>
</reference>
<dbReference type="SMART" id="SM00448">
    <property type="entry name" value="REC"/>
    <property type="match status" value="1"/>
</dbReference>
<dbReference type="PANTHER" id="PTHR37299:SF1">
    <property type="entry name" value="STAGE 0 SPORULATION PROTEIN A HOMOLOG"/>
    <property type="match status" value="1"/>
</dbReference>
<dbReference type="PROSITE" id="PS50930">
    <property type="entry name" value="HTH_LYTTR"/>
    <property type="match status" value="1"/>
</dbReference>
<gene>
    <name evidence="4" type="ORF">RAK27_17940</name>
</gene>
<dbReference type="GO" id="GO:0000156">
    <property type="term" value="F:phosphorelay response regulator activity"/>
    <property type="evidence" value="ECO:0007669"/>
    <property type="project" value="InterPro"/>
</dbReference>
<dbReference type="Gene3D" id="3.40.50.2300">
    <property type="match status" value="1"/>
</dbReference>
<keyword evidence="1" id="KW-0597">Phosphoprotein</keyword>
<dbReference type="Pfam" id="PF00072">
    <property type="entry name" value="Response_reg"/>
    <property type="match status" value="1"/>
</dbReference>
<evidence type="ECO:0000313" key="4">
    <source>
        <dbReference type="EMBL" id="MDZ5760526.1"/>
    </source>
</evidence>
<accession>A0AAW9K417</accession>
<dbReference type="EMBL" id="JAVBVO010000005">
    <property type="protein sequence ID" value="MDZ5760526.1"/>
    <property type="molecule type" value="Genomic_DNA"/>
</dbReference>
<dbReference type="InterPro" id="IPR046947">
    <property type="entry name" value="LytR-like"/>
</dbReference>
<dbReference type="PROSITE" id="PS50110">
    <property type="entry name" value="RESPONSE_REGULATORY"/>
    <property type="match status" value="1"/>
</dbReference>
<proteinExistence type="predicted"/>
<evidence type="ECO:0000313" key="5">
    <source>
        <dbReference type="Proteomes" id="UP001290462"/>
    </source>
</evidence>
<dbReference type="PANTHER" id="PTHR37299">
    <property type="entry name" value="TRANSCRIPTIONAL REGULATOR-RELATED"/>
    <property type="match status" value="1"/>
</dbReference>
<evidence type="ECO:0000259" key="3">
    <source>
        <dbReference type="PROSITE" id="PS50930"/>
    </source>
</evidence>
<dbReference type="InterPro" id="IPR011006">
    <property type="entry name" value="CheY-like_superfamily"/>
</dbReference>
<protein>
    <submittedName>
        <fullName evidence="4">LytTR family transcriptional regulator DNA-binding domain-containing protein</fullName>
    </submittedName>
</protein>
<evidence type="ECO:0000256" key="1">
    <source>
        <dbReference type="PROSITE-ProRule" id="PRU00169"/>
    </source>
</evidence>